<dbReference type="eggNOG" id="COG0687">
    <property type="taxonomic scope" value="Bacteria"/>
</dbReference>
<name>A0A097SSH6_9BACT</name>
<dbReference type="PRINTS" id="PR00905">
    <property type="entry name" value="MG045FAMILY"/>
</dbReference>
<organism evidence="3 4">
    <name type="scientific">Candidatus Malacoplasma girerdii</name>
    <dbReference type="NCBI Taxonomy" id="1318617"/>
    <lineage>
        <taxon>Bacteria</taxon>
        <taxon>Bacillati</taxon>
        <taxon>Mycoplasmatota</taxon>
        <taxon>Mycoplasmoidales</taxon>
        <taxon>Mycoplasmoidaceae</taxon>
        <taxon>Malacoplasma</taxon>
    </lineage>
</organism>
<dbReference type="Gene3D" id="3.40.190.10">
    <property type="entry name" value="Periplasmic binding protein-like II"/>
    <property type="match status" value="1"/>
</dbReference>
<protein>
    <submittedName>
        <fullName evidence="3">Spermidine/putrescine-binding periplasmic transport protein</fullName>
    </submittedName>
</protein>
<reference evidence="3 4" key="1">
    <citation type="journal article" date="2014" name="PLoS ONE">
        <title>An emerging Mycoplasma associated with trichomoniasis, vaginal infection and disease.</title>
        <authorList>
            <consortium name="Vaginal Microbiome Consortium"/>
            <person name="Fettweis J.M."/>
            <person name="Serrano M.G."/>
            <person name="Huang B."/>
            <person name="Brooks J.P."/>
            <person name="Glascock A.L."/>
            <person name="Sheth N.U."/>
            <person name="Strauss J.F.III."/>
            <person name="Jefferson K.K."/>
            <person name="Buck G.A."/>
        </authorList>
    </citation>
    <scope>NUCLEOTIDE SEQUENCE [LARGE SCALE GENOMIC DNA]</scope>
    <source>
        <strain evidence="3 4">VCU_M1</strain>
    </source>
</reference>
<dbReference type="HOGENOM" id="CLU_043024_0_0_14"/>
<dbReference type="PANTHER" id="PTHR30222:SF17">
    <property type="entry name" value="SPERMIDINE_PUTRESCINE-BINDING PERIPLASMIC PROTEIN"/>
    <property type="match status" value="1"/>
</dbReference>
<evidence type="ECO:0000313" key="4">
    <source>
        <dbReference type="Proteomes" id="UP000030066"/>
    </source>
</evidence>
<dbReference type="PROSITE" id="PS51257">
    <property type="entry name" value="PROKAR_LIPOPROTEIN"/>
    <property type="match status" value="1"/>
</dbReference>
<dbReference type="Pfam" id="PF02030">
    <property type="entry name" value="Lipoprotein_8"/>
    <property type="match status" value="1"/>
</dbReference>
<feature type="chain" id="PRO_5001932340" evidence="2">
    <location>
        <begin position="21"/>
        <end position="476"/>
    </location>
</feature>
<keyword evidence="1 2" id="KW-0732">Signal</keyword>
<dbReference type="AlphaFoldDB" id="A0A097SSH6"/>
<dbReference type="KEGG" id="mgj:MGM1_1660"/>
<dbReference type="GO" id="GO:0016020">
    <property type="term" value="C:membrane"/>
    <property type="evidence" value="ECO:0007669"/>
    <property type="project" value="InterPro"/>
</dbReference>
<dbReference type="SUPFAM" id="SSF53850">
    <property type="entry name" value="Periplasmic binding protein-like II"/>
    <property type="match status" value="1"/>
</dbReference>
<sequence>MKHKLISLGSLALLCPSVLALTSCSNNTIVIANFESYMSTDLIDAVEKKFHDQAQFLYYGTNEDIDRKFDRNYDVATPSSYQAINMIKRGSIHRIDWSVFDLYKPDQEHITKNKINNGHDALKLFTKPIQIIIEEQSKDIFQPDANGYIPNLLDYCIPYFLQSWIFAYKGDKIKDLEQNSTWVQTIDKISNKSATGDKRFKNTKLACIDDVRSLYGISHLIENERNAIPAEDWTVNPSENDNRYQYEITYKNLKDSFLKNSFWLNSDSGSVLNSFADPNGDIGAFAYNGDILYACQGADTYDVDYNNDNVHVITPNQNLLAIDMMVINAKANGEHLNKIYEMLKFMLLDGVDSTNEITERDKNGSYVKGPMCNFESVQYTDVFKTINDYVNKKDNDSRPAQDSYFGLMFDWEKEEGETDEAYNKRINNQYAKINLWLSIYNVPDMSSYINFIEKPINGHQKSDMYGAYVKTIKNGL</sequence>
<dbReference type="EMBL" id="CP007711">
    <property type="protein sequence ID" value="AIV03552.1"/>
    <property type="molecule type" value="Genomic_DNA"/>
</dbReference>
<dbReference type="Proteomes" id="UP000030066">
    <property type="component" value="Chromosome"/>
</dbReference>
<keyword evidence="4" id="KW-1185">Reference proteome</keyword>
<evidence type="ECO:0000313" key="3">
    <source>
        <dbReference type="EMBL" id="AIV03552.1"/>
    </source>
</evidence>
<gene>
    <name evidence="3" type="primary">potD</name>
    <name evidence="3" type="ORF">MGM1_1660</name>
</gene>
<evidence type="ECO:0000256" key="2">
    <source>
        <dbReference type="SAM" id="SignalP"/>
    </source>
</evidence>
<proteinExistence type="predicted"/>
<dbReference type="STRING" id="1318617.MGM1_1660"/>
<feature type="signal peptide" evidence="2">
    <location>
        <begin position="1"/>
        <end position="20"/>
    </location>
</feature>
<dbReference type="InterPro" id="IPR000044">
    <property type="entry name" value="Uncharacterised_lipoprot_MG045"/>
</dbReference>
<accession>A0A097SSH6</accession>
<dbReference type="PANTHER" id="PTHR30222">
    <property type="entry name" value="SPERMIDINE/PUTRESCINE-BINDING PERIPLASMIC PROTEIN"/>
    <property type="match status" value="1"/>
</dbReference>
<evidence type="ECO:0000256" key="1">
    <source>
        <dbReference type="ARBA" id="ARBA00022729"/>
    </source>
</evidence>